<dbReference type="AlphaFoldDB" id="A0A0C5VD10"/>
<dbReference type="EMBL" id="CP007142">
    <property type="protein sequence ID" value="AJQ92407.1"/>
    <property type="molecule type" value="Genomic_DNA"/>
</dbReference>
<name>A0A0C5VD10_9GAMM</name>
<gene>
    <name evidence="2" type="ORF">YC6258_00357</name>
</gene>
<proteinExistence type="predicted"/>
<protein>
    <submittedName>
        <fullName evidence="2">Tfp pilus assembly protein PilW</fullName>
    </submittedName>
</protein>
<sequence>MTFVSTKGMYTTQQGLSQIQDTGRLAIEFLEKDIRMAGYMGCATRSTTMTITNTLNNPGDYKYAFQTAIQGYTAATLPTGTLTKTPVANTDILVVRSAGSSGVQVSKNNDSAQVFVTNTGTETGGCGGNKNRVSGICEGDILVVTDCSKARIFQVSNITQSGNEVNLVHSQSGGNSPGNAISSWGGNSIDPDESFDAGSEVMTVTTSVYFIATGASGRPSLWKSQNGVEFELLPGVEDLAITYGVDTDASQDFIPNSYQTAGSVVDWNRVVSTQISLLIASTENNVLPEAQSYTFDGATVKPTDRRLRRVFSSTVGIRSRLN</sequence>
<evidence type="ECO:0000256" key="1">
    <source>
        <dbReference type="SAM" id="MobiDB-lite"/>
    </source>
</evidence>
<dbReference type="HOGENOM" id="CLU_052493_1_0_6"/>
<evidence type="ECO:0000313" key="3">
    <source>
        <dbReference type="Proteomes" id="UP000032266"/>
    </source>
</evidence>
<dbReference type="KEGG" id="gsn:YC6258_00357"/>
<evidence type="ECO:0000313" key="2">
    <source>
        <dbReference type="EMBL" id="AJQ92407.1"/>
    </source>
</evidence>
<dbReference type="InterPro" id="IPR032092">
    <property type="entry name" value="PilW"/>
</dbReference>
<organism evidence="2 3">
    <name type="scientific">Gynuella sunshinyii YC6258</name>
    <dbReference type="NCBI Taxonomy" id="1445510"/>
    <lineage>
        <taxon>Bacteria</taxon>
        <taxon>Pseudomonadati</taxon>
        <taxon>Pseudomonadota</taxon>
        <taxon>Gammaproteobacteria</taxon>
        <taxon>Oceanospirillales</taxon>
        <taxon>Saccharospirillaceae</taxon>
        <taxon>Gynuella</taxon>
    </lineage>
</organism>
<dbReference type="GO" id="GO:0043683">
    <property type="term" value="P:type IV pilus assembly"/>
    <property type="evidence" value="ECO:0007669"/>
    <property type="project" value="InterPro"/>
</dbReference>
<accession>A0A0C5VD10</accession>
<dbReference type="STRING" id="1445510.YC6258_00357"/>
<dbReference type="Pfam" id="PF16074">
    <property type="entry name" value="PilW"/>
    <property type="match status" value="1"/>
</dbReference>
<feature type="compositionally biased region" description="Polar residues" evidence="1">
    <location>
        <begin position="169"/>
        <end position="186"/>
    </location>
</feature>
<keyword evidence="3" id="KW-1185">Reference proteome</keyword>
<feature type="region of interest" description="Disordered" evidence="1">
    <location>
        <begin position="169"/>
        <end position="195"/>
    </location>
</feature>
<dbReference type="Proteomes" id="UP000032266">
    <property type="component" value="Chromosome"/>
</dbReference>
<reference evidence="2 3" key="1">
    <citation type="submission" date="2014-01" db="EMBL/GenBank/DDBJ databases">
        <title>Full genme sequencing of cellulolytic bacterium Gynuella sunshinyii YC6258T gen. nov., sp. nov.</title>
        <authorList>
            <person name="Khan H."/>
            <person name="Chung E.J."/>
            <person name="Chung Y.R."/>
        </authorList>
    </citation>
    <scope>NUCLEOTIDE SEQUENCE [LARGE SCALE GENOMIC DNA]</scope>
    <source>
        <strain evidence="2 3">YC6258</strain>
    </source>
</reference>